<comment type="caution">
    <text evidence="1">The sequence shown here is derived from an EMBL/GenBank/DDBJ whole genome shotgun (WGS) entry which is preliminary data.</text>
</comment>
<proteinExistence type="predicted"/>
<accession>A0A8S3Y3T4</accession>
<dbReference type="EMBL" id="CAJQZP010001528">
    <property type="protein sequence ID" value="CAG5052499.1"/>
    <property type="molecule type" value="Genomic_DNA"/>
</dbReference>
<reference evidence="1" key="1">
    <citation type="submission" date="2021-04" db="EMBL/GenBank/DDBJ databases">
        <authorList>
            <person name="Tunstrom K."/>
        </authorList>
    </citation>
    <scope>NUCLEOTIDE SEQUENCE</scope>
</reference>
<gene>
    <name evidence="1" type="ORF">PAPOLLO_LOCUS25376</name>
</gene>
<keyword evidence="2" id="KW-1185">Reference proteome</keyword>
<sequence>MQALFKVQQDVEVRIRNAKMNYSKSPKDRINQQYIEARLGILEALWSKFLTTHDIKGTKKDDLKDIEYDNLYDNVKECYVEYKCKLTTDLAKYNVEKNDQNSSKNNEAELKGLLVQLPKITIFPFSVK</sequence>
<organism evidence="1 2">
    <name type="scientific">Parnassius apollo</name>
    <name type="common">Apollo butterfly</name>
    <name type="synonym">Papilio apollo</name>
    <dbReference type="NCBI Taxonomy" id="110799"/>
    <lineage>
        <taxon>Eukaryota</taxon>
        <taxon>Metazoa</taxon>
        <taxon>Ecdysozoa</taxon>
        <taxon>Arthropoda</taxon>
        <taxon>Hexapoda</taxon>
        <taxon>Insecta</taxon>
        <taxon>Pterygota</taxon>
        <taxon>Neoptera</taxon>
        <taxon>Endopterygota</taxon>
        <taxon>Lepidoptera</taxon>
        <taxon>Glossata</taxon>
        <taxon>Ditrysia</taxon>
        <taxon>Papilionoidea</taxon>
        <taxon>Papilionidae</taxon>
        <taxon>Parnassiinae</taxon>
        <taxon>Parnassini</taxon>
        <taxon>Parnassius</taxon>
        <taxon>Parnassius</taxon>
    </lineage>
</organism>
<protein>
    <submittedName>
        <fullName evidence="1">(apollo) hypothetical protein</fullName>
    </submittedName>
</protein>
<dbReference type="AlphaFoldDB" id="A0A8S3Y3T4"/>
<evidence type="ECO:0000313" key="1">
    <source>
        <dbReference type="EMBL" id="CAG5052499.1"/>
    </source>
</evidence>
<name>A0A8S3Y3T4_PARAO</name>
<dbReference type="Proteomes" id="UP000691718">
    <property type="component" value="Unassembled WGS sequence"/>
</dbReference>
<evidence type="ECO:0000313" key="2">
    <source>
        <dbReference type="Proteomes" id="UP000691718"/>
    </source>
</evidence>
<dbReference type="OrthoDB" id="5984724at2759"/>